<dbReference type="PANTHER" id="PTHR35868">
    <property type="entry name" value="DUF2804 DOMAIN-CONTAINING PROTEIN-RELATED"/>
    <property type="match status" value="1"/>
</dbReference>
<dbReference type="STRING" id="1759059.ATE48_11140"/>
<evidence type="ECO:0008006" key="3">
    <source>
        <dbReference type="Google" id="ProtNLM"/>
    </source>
</evidence>
<dbReference type="EMBL" id="CP013244">
    <property type="protein sequence ID" value="ANP48037.1"/>
    <property type="molecule type" value="Genomic_DNA"/>
</dbReference>
<dbReference type="KEGG" id="cbot:ATE48_11140"/>
<protein>
    <recommendedName>
        <fullName evidence="3">DUF2804 domain-containing protein</fullName>
    </recommendedName>
</protein>
<sequence length="339" mass="37906">MQHKMGRGDLLDVRGELIERGWASEEVRRYKRAAVRAHPLRTKEWDYYCVLAGDYGLAVTVADNDYLGFLGVTWFDFRARKYVSEDVLAPFPMGKMRMPESADAGDVRVAHGKLEIRYTHVVGARRVEVRAPAFDKGRGLEADLLLAQPPMDRMVIATPFAGAPRSFYYNQKINCLRADGAVIVGGERFAFCPDEALGVLDWGRGAWTYDNTWYWGSASGFVDGRVFGFNIGYGFGDTSAATESMLFVDGRAHKLERVTFHLPEGAPDSAPWRFTSSDNRFELTFEPVLDRASAASLGPIKSDQHQVFGRFSGNVVLDDGETLAIKDLLGFAEKVHNRW</sequence>
<evidence type="ECO:0000313" key="1">
    <source>
        <dbReference type="EMBL" id="ANP48037.1"/>
    </source>
</evidence>
<dbReference type="OrthoDB" id="9134802at2"/>
<accession>A0A1B1AN91</accession>
<dbReference type="Pfam" id="PF10974">
    <property type="entry name" value="DUF2804"/>
    <property type="match status" value="1"/>
</dbReference>
<dbReference type="InterPro" id="IPR021243">
    <property type="entry name" value="DUF2804"/>
</dbReference>
<proteinExistence type="predicted"/>
<evidence type="ECO:0000313" key="2">
    <source>
        <dbReference type="Proteomes" id="UP000092498"/>
    </source>
</evidence>
<dbReference type="RefSeq" id="WP_066774932.1">
    <property type="nucleotide sequence ID" value="NZ_CP013244.1"/>
</dbReference>
<reference evidence="1 2" key="1">
    <citation type="submission" date="2015-11" db="EMBL/GenBank/DDBJ databases">
        <title>Whole-Genome Sequence of Candidatus Oderbacter manganicum from the National Park Lower Oder Valley, Germany.</title>
        <authorList>
            <person name="Braun B."/>
            <person name="Liere K."/>
            <person name="Szewzyk U."/>
        </authorList>
    </citation>
    <scope>NUCLEOTIDE SEQUENCE [LARGE SCALE GENOMIC DNA]</scope>
    <source>
        <strain evidence="1 2">OTSz_A_272</strain>
    </source>
</reference>
<dbReference type="AlphaFoldDB" id="A0A1B1AN91"/>
<dbReference type="PANTHER" id="PTHR35868:SF3">
    <property type="entry name" value="DUF2804 DOMAIN-CONTAINING PROTEIN"/>
    <property type="match status" value="1"/>
</dbReference>
<name>A0A1B1AN91_9PROT</name>
<gene>
    <name evidence="1" type="ORF">ATE48_11140</name>
</gene>
<keyword evidence="2" id="KW-1185">Reference proteome</keyword>
<dbReference type="InParanoid" id="A0A1B1AN91"/>
<dbReference type="Proteomes" id="UP000092498">
    <property type="component" value="Chromosome"/>
</dbReference>
<organism evidence="1 2">
    <name type="scientific">Candidatus Viadribacter manganicus</name>
    <dbReference type="NCBI Taxonomy" id="1759059"/>
    <lineage>
        <taxon>Bacteria</taxon>
        <taxon>Pseudomonadati</taxon>
        <taxon>Pseudomonadota</taxon>
        <taxon>Alphaproteobacteria</taxon>
        <taxon>Hyphomonadales</taxon>
        <taxon>Hyphomonadaceae</taxon>
        <taxon>Candidatus Viadribacter</taxon>
    </lineage>
</organism>